<dbReference type="InterPro" id="IPR006935">
    <property type="entry name" value="Helicase/UvrB_N"/>
</dbReference>
<dbReference type="EMBL" id="MF459647">
    <property type="protein sequence ID" value="ASU03702.1"/>
    <property type="molecule type" value="Genomic_DNA"/>
</dbReference>
<dbReference type="Gene3D" id="3.40.50.300">
    <property type="entry name" value="P-loop containing nucleotide triphosphate hydrolases"/>
    <property type="match status" value="2"/>
</dbReference>
<dbReference type="GO" id="GO:0003677">
    <property type="term" value="F:DNA binding"/>
    <property type="evidence" value="ECO:0007669"/>
    <property type="project" value="InterPro"/>
</dbReference>
<dbReference type="CDD" id="cd18793">
    <property type="entry name" value="SF2_C_SNF"/>
    <property type="match status" value="1"/>
</dbReference>
<dbReference type="GO" id="GO:0031297">
    <property type="term" value="P:replication fork processing"/>
    <property type="evidence" value="ECO:0007669"/>
    <property type="project" value="TreeGrafter"/>
</dbReference>
<proteinExistence type="predicted"/>
<reference evidence="4" key="1">
    <citation type="submission" date="2017-07" db="EMBL/GenBank/DDBJ databases">
        <authorList>
            <person name="Bickmore M.X."/>
            <person name="Vaden K."/>
            <person name="Brady T.S."/>
            <person name="Tateoka O.B."/>
            <person name="Carter J.L."/>
            <person name="Pape J.A."/>
            <person name="Robinson D.M."/>
            <person name="Russell K.A."/>
            <person name="Staley L.A."/>
            <person name="Stettler J.M."/>
            <person name="Townsend M.H."/>
            <person name="Wienclaw T."/>
            <person name="Williamson T.L."/>
            <person name="Kruger J.L."/>
            <person name="Berg J.A."/>
            <person name="Sharma R."/>
            <person name="Payne A.M."/>
            <person name="Fajardo C.P."/>
            <person name="Breakwell D.P."/>
            <person name="Hope S."/>
            <person name="Grose J.H."/>
        </authorList>
    </citation>
    <scope>NUCLEOTIDE SEQUENCE [LARGE SCALE GENOMIC DNA]</scope>
</reference>
<keyword evidence="1" id="KW-0378">Hydrolase</keyword>
<dbReference type="InterPro" id="IPR001650">
    <property type="entry name" value="Helicase_C-like"/>
</dbReference>
<feature type="domain" description="Helicase C-terminal" evidence="2">
    <location>
        <begin position="498"/>
        <end position="650"/>
    </location>
</feature>
<keyword evidence="3" id="KW-0067">ATP-binding</keyword>
<evidence type="ECO:0000313" key="3">
    <source>
        <dbReference type="EMBL" id="ASU03702.1"/>
    </source>
</evidence>
<accession>A0A223LI93</accession>
<dbReference type="InterPro" id="IPR014001">
    <property type="entry name" value="Helicase_ATP-bd"/>
</dbReference>
<dbReference type="InterPro" id="IPR049730">
    <property type="entry name" value="SNF2/RAD54-like_C"/>
</dbReference>
<dbReference type="PANTHER" id="PTHR45766">
    <property type="entry name" value="DNA ANNEALING HELICASE AND ENDONUCLEASE ZRANB3 FAMILY MEMBER"/>
    <property type="match status" value="1"/>
</dbReference>
<gene>
    <name evidence="3" type="ORF">JOAD_213</name>
</gene>
<keyword evidence="3" id="KW-0347">Helicase</keyword>
<dbReference type="GO" id="GO:0016787">
    <property type="term" value="F:hydrolase activity"/>
    <property type="evidence" value="ECO:0007669"/>
    <property type="project" value="UniProtKB-KW"/>
</dbReference>
<name>A0A223LI93_9CAUD</name>
<evidence type="ECO:0000256" key="1">
    <source>
        <dbReference type="ARBA" id="ARBA00022801"/>
    </source>
</evidence>
<sequence length="682" mass="79105">MYFSLEPNIAIEGQSVHITGLSFHSFEKDLQKLYGTSTIGNYMFVREKWDTIRTNTFFLVELHFCISKLLQLRNIRSNRKRLSQLKEKIETETWLEGTFNPHGKPFDIKKVEKEFTFKPYDPQRLFLTQYPVITQSYHLTGLLLDAKAGSGKTFLSLIWSRCIDKNPTVVLCPLSIVDSVWVKHLHQVFKETPKYWTSISGAPMPDDADFYIIHYDYAFGNNYNSVIKQLKAVQRKCRGKLKLIVDECHNFNEFKTGRTQRLIEMHDEDIFAHALPMSGTPLKALGREAYTVFCLIDPYFKGRVRDKFLEAYGRSRDKLNELLNHRIGRSKFTISSLNNMAEAPPVEPIKVSFPGSDRYTLNAIRHEMQLYIIDRVRFYNNMMPEYIAFFQETLENYHSTIKGNERAENELKEYRQIVNRFRREGFTTWNKEDVEDNKFCKRVEEKVEAQLKGKDLHDFRSIKSAVKYLNLKLQGEALGNVLGKARMNAIRDTIAHAGLPELIRNVEKKTIIFTSYVDVVKETERYLETQGIKSVTIHGENNKNRDTLIKQFEEDPSIEVCIASFDSLKEGYPMLMANQTIFMNAPFRDYELTQAVARTWRQGQDSNCFFWMVDLDTGRDPNITSRSIDILEWSREQVNQLLSKQEGHISLGDVSGNEILDISEEAPCVALSSSNSVLTLFK</sequence>
<dbReference type="Pfam" id="PF00271">
    <property type="entry name" value="Helicase_C"/>
    <property type="match status" value="1"/>
</dbReference>
<protein>
    <submittedName>
        <fullName evidence="3">Putative DNA helicase</fullName>
    </submittedName>
</protein>
<dbReference type="Pfam" id="PF04851">
    <property type="entry name" value="ResIII"/>
    <property type="match status" value="1"/>
</dbReference>
<keyword evidence="3" id="KW-0547">Nucleotide-binding</keyword>
<dbReference type="Proteomes" id="UP000222624">
    <property type="component" value="Genome"/>
</dbReference>
<dbReference type="GO" id="GO:0004386">
    <property type="term" value="F:helicase activity"/>
    <property type="evidence" value="ECO:0007669"/>
    <property type="project" value="UniProtKB-KW"/>
</dbReference>
<dbReference type="GO" id="GO:0006281">
    <property type="term" value="P:DNA repair"/>
    <property type="evidence" value="ECO:0007669"/>
    <property type="project" value="TreeGrafter"/>
</dbReference>
<evidence type="ECO:0000313" key="4">
    <source>
        <dbReference type="Proteomes" id="UP000222624"/>
    </source>
</evidence>
<evidence type="ECO:0000259" key="2">
    <source>
        <dbReference type="PROSITE" id="PS51194"/>
    </source>
</evidence>
<dbReference type="SMART" id="SM00487">
    <property type="entry name" value="DEXDc"/>
    <property type="match status" value="1"/>
</dbReference>
<organism evidence="3 4">
    <name type="scientific">Erwinia phage vB_EamM_Joad</name>
    <dbReference type="NCBI Taxonomy" id="2026081"/>
    <lineage>
        <taxon>Viruses</taxon>
        <taxon>Duplodnaviria</taxon>
        <taxon>Heunggongvirae</taxon>
        <taxon>Uroviricota</taxon>
        <taxon>Caudoviricetes</taxon>
        <taxon>Chimalliviridae</taxon>
        <taxon>Risingsunvirus</taxon>
        <taxon>Risingsunvirus risingsun</taxon>
    </lineage>
</organism>
<dbReference type="InterPro" id="IPR027417">
    <property type="entry name" value="P-loop_NTPase"/>
</dbReference>
<dbReference type="SUPFAM" id="SSF52540">
    <property type="entry name" value="P-loop containing nucleoside triphosphate hydrolases"/>
    <property type="match status" value="2"/>
</dbReference>
<dbReference type="GO" id="GO:0005524">
    <property type="term" value="F:ATP binding"/>
    <property type="evidence" value="ECO:0007669"/>
    <property type="project" value="InterPro"/>
</dbReference>
<dbReference type="PROSITE" id="PS51194">
    <property type="entry name" value="HELICASE_CTER"/>
    <property type="match status" value="1"/>
</dbReference>
<dbReference type="PANTHER" id="PTHR45766:SF6">
    <property type="entry name" value="SWI_SNF-RELATED MATRIX-ASSOCIATED ACTIN-DEPENDENT REGULATOR OF CHROMATIN SUBFAMILY A-LIKE PROTEIN 1"/>
    <property type="match status" value="1"/>
</dbReference>